<dbReference type="EMBL" id="JACIDT010000004">
    <property type="protein sequence ID" value="MBB3925766.1"/>
    <property type="molecule type" value="Genomic_DNA"/>
</dbReference>
<dbReference type="InterPro" id="IPR024311">
    <property type="entry name" value="Lipocalin-like"/>
</dbReference>
<organism evidence="2 3">
    <name type="scientific">Sphingobium jiangsuense</name>
    <dbReference type="NCBI Taxonomy" id="870476"/>
    <lineage>
        <taxon>Bacteria</taxon>
        <taxon>Pseudomonadati</taxon>
        <taxon>Pseudomonadota</taxon>
        <taxon>Alphaproteobacteria</taxon>
        <taxon>Sphingomonadales</taxon>
        <taxon>Sphingomonadaceae</taxon>
        <taxon>Sphingobium</taxon>
    </lineage>
</organism>
<dbReference type="Pfam" id="PF13924">
    <property type="entry name" value="Lipocalin_5"/>
    <property type="match status" value="1"/>
</dbReference>
<reference evidence="2 3" key="1">
    <citation type="submission" date="2020-08" db="EMBL/GenBank/DDBJ databases">
        <title>Genomic Encyclopedia of Type Strains, Phase IV (KMG-IV): sequencing the most valuable type-strain genomes for metagenomic binning, comparative biology and taxonomic classification.</title>
        <authorList>
            <person name="Goeker M."/>
        </authorList>
    </citation>
    <scope>NUCLEOTIDE SEQUENCE [LARGE SCALE GENOMIC DNA]</scope>
    <source>
        <strain evidence="2 3">DSM 26189</strain>
    </source>
</reference>
<dbReference type="Proteomes" id="UP000571950">
    <property type="component" value="Unassembled WGS sequence"/>
</dbReference>
<name>A0A7W6FP54_9SPHN</name>
<dbReference type="AlphaFoldDB" id="A0A7W6FP54"/>
<evidence type="ECO:0000259" key="1">
    <source>
        <dbReference type="Pfam" id="PF13924"/>
    </source>
</evidence>
<comment type="caution">
    <text evidence="2">The sequence shown here is derived from an EMBL/GenBank/DDBJ whole genome shotgun (WGS) entry which is preliminary data.</text>
</comment>
<feature type="domain" description="Lipocalin-like" evidence="1">
    <location>
        <begin position="10"/>
        <end position="133"/>
    </location>
</feature>
<dbReference type="RefSeq" id="WP_188071319.1">
    <property type="nucleotide sequence ID" value="NZ_BSPS01000020.1"/>
</dbReference>
<evidence type="ECO:0000313" key="3">
    <source>
        <dbReference type="Proteomes" id="UP000571950"/>
    </source>
</evidence>
<protein>
    <recommendedName>
        <fullName evidence="1">Lipocalin-like domain-containing protein</fullName>
    </recommendedName>
</protein>
<gene>
    <name evidence="2" type="ORF">GGR43_001481</name>
</gene>
<proteinExistence type="predicted"/>
<sequence length="136" mass="15345">MSELREKVLGAWSLVSLRRFRNGAFYRHPMGEDATGRLIYDDSGLMCAFLMSQDWVEGRAPQQWSTFLAYSGRWTVEGATVSHRLDACSISDLIGRTLVRTISFTPEGDMMLTTDGHVTADGVKSHDELIWTRERG</sequence>
<evidence type="ECO:0000313" key="2">
    <source>
        <dbReference type="EMBL" id="MBB3925766.1"/>
    </source>
</evidence>
<keyword evidence="3" id="KW-1185">Reference proteome</keyword>
<accession>A0A7W6FP54</accession>